<keyword evidence="4" id="KW-1185">Reference proteome</keyword>
<evidence type="ECO:0000256" key="2">
    <source>
        <dbReference type="PIRNR" id="PIRNR006221"/>
    </source>
</evidence>
<keyword evidence="2" id="KW-0808">Transferase</keyword>
<dbReference type="PANTHER" id="PTHR12149">
    <property type="entry name" value="FRUCTOSAMINE 3 KINASE-RELATED PROTEIN"/>
    <property type="match status" value="1"/>
</dbReference>
<dbReference type="Gene3D" id="3.30.200.20">
    <property type="entry name" value="Phosphorylase Kinase, domain 1"/>
    <property type="match status" value="1"/>
</dbReference>
<dbReference type="PIRSF" id="PIRSF006221">
    <property type="entry name" value="Ketosamine-3-kinase"/>
    <property type="match status" value="1"/>
</dbReference>
<evidence type="ECO:0000313" key="4">
    <source>
        <dbReference type="Proteomes" id="UP001528040"/>
    </source>
</evidence>
<evidence type="ECO:0000313" key="3">
    <source>
        <dbReference type="EMBL" id="MDA5094149.1"/>
    </source>
</evidence>
<proteinExistence type="inferred from homology"/>
<dbReference type="Gene3D" id="3.90.1200.10">
    <property type="match status" value="1"/>
</dbReference>
<keyword evidence="2 3" id="KW-0418">Kinase</keyword>
<reference evidence="3 4" key="1">
    <citation type="submission" date="2023-01" db="EMBL/GenBank/DDBJ databases">
        <authorList>
            <person name="Yoon J.-W."/>
        </authorList>
    </citation>
    <scope>NUCLEOTIDE SEQUENCE [LARGE SCALE GENOMIC DNA]</scope>
    <source>
        <strain evidence="3 4">KMU-50</strain>
    </source>
</reference>
<comment type="similarity">
    <text evidence="1 2">Belongs to the fructosamine kinase family.</text>
</comment>
<dbReference type="Proteomes" id="UP001528040">
    <property type="component" value="Unassembled WGS sequence"/>
</dbReference>
<organism evidence="3 4">
    <name type="scientific">Aliiroseovarius salicola</name>
    <dbReference type="NCBI Taxonomy" id="3009082"/>
    <lineage>
        <taxon>Bacteria</taxon>
        <taxon>Pseudomonadati</taxon>
        <taxon>Pseudomonadota</taxon>
        <taxon>Alphaproteobacteria</taxon>
        <taxon>Rhodobacterales</taxon>
        <taxon>Paracoccaceae</taxon>
        <taxon>Aliiroseovarius</taxon>
    </lineage>
</organism>
<comment type="caution">
    <text evidence="3">The sequence shown here is derived from an EMBL/GenBank/DDBJ whole genome shotgun (WGS) entry which is preliminary data.</text>
</comment>
<gene>
    <name evidence="3" type="ORF">O2N63_08610</name>
</gene>
<dbReference type="EMBL" id="JAQIIO010000004">
    <property type="protein sequence ID" value="MDA5094149.1"/>
    <property type="molecule type" value="Genomic_DNA"/>
</dbReference>
<dbReference type="SUPFAM" id="SSF56112">
    <property type="entry name" value="Protein kinase-like (PK-like)"/>
    <property type="match status" value="1"/>
</dbReference>
<sequence>MGGLTDLCIQYLQAHPVAVRPLHGGDLSDVALVTLSDRREVVAKQGPMVGQEAQMLAALSKVGAPVPAVIAANGNTLLMEYLPEAPASDKGWASLGTSLRALHNTSGQNYGWSDDYAFGTVPITNTPSENWVKFWINHRLRPLIDRLPAGFANRVEKLAGQLSEFIPATPKAALLHGDLWSGNVLFTAQSAYLIDPACYYGDGEVDLAMLYLFGTPPAAFRDAYGHLDPGWETRRVIYQVWPALVHVRLFGAGYLPLLDRLLCKVE</sequence>
<protein>
    <submittedName>
        <fullName evidence="3">Fructosamine kinase family protein</fullName>
    </submittedName>
</protein>
<dbReference type="InterPro" id="IPR011009">
    <property type="entry name" value="Kinase-like_dom_sf"/>
</dbReference>
<dbReference type="PANTHER" id="PTHR12149:SF8">
    <property type="entry name" value="PROTEIN-RIBULOSAMINE 3-KINASE"/>
    <property type="match status" value="1"/>
</dbReference>
<dbReference type="InterPro" id="IPR016477">
    <property type="entry name" value="Fructo-/Ketosamine-3-kinase"/>
</dbReference>
<accession>A0ABT4W0V2</accession>
<name>A0ABT4W0V2_9RHOB</name>
<evidence type="ECO:0000256" key="1">
    <source>
        <dbReference type="ARBA" id="ARBA00009460"/>
    </source>
</evidence>
<dbReference type="Pfam" id="PF03881">
    <property type="entry name" value="Fructosamin_kin"/>
    <property type="match status" value="1"/>
</dbReference>
<dbReference type="GO" id="GO:0016301">
    <property type="term" value="F:kinase activity"/>
    <property type="evidence" value="ECO:0007669"/>
    <property type="project" value="UniProtKB-KW"/>
</dbReference>
<dbReference type="RefSeq" id="WP_271053862.1">
    <property type="nucleotide sequence ID" value="NZ_JAQIIO010000004.1"/>
</dbReference>